<dbReference type="GO" id="GO:0008973">
    <property type="term" value="F:phosphopentomutase activity"/>
    <property type="evidence" value="ECO:0007669"/>
    <property type="project" value="TreeGrafter"/>
</dbReference>
<dbReference type="AlphaFoldDB" id="A0A917WGG2"/>
<keyword evidence="3" id="KW-0597">Phosphoprotein</keyword>
<dbReference type="Pfam" id="PF00408">
    <property type="entry name" value="PGM_PMM_IV"/>
    <property type="match status" value="1"/>
</dbReference>
<reference evidence="12" key="2">
    <citation type="submission" date="2020-09" db="EMBL/GenBank/DDBJ databases">
        <authorList>
            <person name="Sun Q."/>
            <person name="Zhou Y."/>
        </authorList>
    </citation>
    <scope>NUCLEOTIDE SEQUENCE</scope>
    <source>
        <strain evidence="12">CGMCC 4.7308</strain>
    </source>
</reference>
<dbReference type="SUPFAM" id="SSF55957">
    <property type="entry name" value="Phosphoglucomutase, C-terminal domain"/>
    <property type="match status" value="1"/>
</dbReference>
<dbReference type="SUPFAM" id="SSF53738">
    <property type="entry name" value="Phosphoglucomutase, first 3 domains"/>
    <property type="match status" value="3"/>
</dbReference>
<dbReference type="Proteomes" id="UP000655208">
    <property type="component" value="Unassembled WGS sequence"/>
</dbReference>
<evidence type="ECO:0000259" key="11">
    <source>
        <dbReference type="Pfam" id="PF02880"/>
    </source>
</evidence>
<name>A0A917WGG2_9ACTN</name>
<evidence type="ECO:0000256" key="2">
    <source>
        <dbReference type="ARBA" id="ARBA00010231"/>
    </source>
</evidence>
<dbReference type="PRINTS" id="PR00509">
    <property type="entry name" value="PGMPMM"/>
</dbReference>
<comment type="similarity">
    <text evidence="2 7">Belongs to the phosphohexose mutase family.</text>
</comment>
<dbReference type="Pfam" id="PF02880">
    <property type="entry name" value="PGM_PMM_III"/>
    <property type="match status" value="1"/>
</dbReference>
<dbReference type="PANTHER" id="PTHR45745">
    <property type="entry name" value="PHOSPHOMANNOMUTASE 45A"/>
    <property type="match status" value="1"/>
</dbReference>
<dbReference type="Pfam" id="PF02879">
    <property type="entry name" value="PGM_PMM_II"/>
    <property type="match status" value="1"/>
</dbReference>
<evidence type="ECO:0000256" key="6">
    <source>
        <dbReference type="ARBA" id="ARBA00023235"/>
    </source>
</evidence>
<dbReference type="GO" id="GO:0000287">
    <property type="term" value="F:magnesium ion binding"/>
    <property type="evidence" value="ECO:0007669"/>
    <property type="project" value="InterPro"/>
</dbReference>
<feature type="domain" description="Alpha-D-phosphohexomutase alpha/beta/alpha" evidence="9">
    <location>
        <begin position="57"/>
        <end position="190"/>
    </location>
</feature>
<feature type="domain" description="Alpha-D-phosphohexomutase C-terminal" evidence="8">
    <location>
        <begin position="455"/>
        <end position="522"/>
    </location>
</feature>
<protein>
    <submittedName>
        <fullName evidence="12">Phosphoglucomutase</fullName>
    </submittedName>
</protein>
<dbReference type="Gene3D" id="3.40.120.10">
    <property type="entry name" value="Alpha-D-Glucose-1,6-Bisphosphate, subunit A, domain 3"/>
    <property type="match status" value="3"/>
</dbReference>
<comment type="cofactor">
    <cofactor evidence="1">
        <name>Mg(2+)</name>
        <dbReference type="ChEBI" id="CHEBI:18420"/>
    </cofactor>
</comment>
<evidence type="ECO:0000256" key="4">
    <source>
        <dbReference type="ARBA" id="ARBA00022723"/>
    </source>
</evidence>
<dbReference type="PROSITE" id="PS00710">
    <property type="entry name" value="PGM_PMM"/>
    <property type="match status" value="1"/>
</dbReference>
<dbReference type="GO" id="GO:0005975">
    <property type="term" value="P:carbohydrate metabolic process"/>
    <property type="evidence" value="ECO:0007669"/>
    <property type="project" value="InterPro"/>
</dbReference>
<dbReference type="Pfam" id="PF02878">
    <property type="entry name" value="PGM_PMM_I"/>
    <property type="match status" value="1"/>
</dbReference>
<keyword evidence="6" id="KW-0413">Isomerase</keyword>
<evidence type="ECO:0000256" key="7">
    <source>
        <dbReference type="RuleBase" id="RU004326"/>
    </source>
</evidence>
<keyword evidence="4 7" id="KW-0479">Metal-binding</keyword>
<dbReference type="InterPro" id="IPR016066">
    <property type="entry name" value="A-D-PHexomutase_CS"/>
</dbReference>
<dbReference type="RefSeq" id="WP_229674304.1">
    <property type="nucleotide sequence ID" value="NZ_BMNA01000004.1"/>
</dbReference>
<gene>
    <name evidence="12" type="ORF">GCM10011594_22730</name>
</gene>
<feature type="domain" description="Alpha-D-phosphohexomutase alpha/beta/alpha" evidence="11">
    <location>
        <begin position="324"/>
        <end position="441"/>
    </location>
</feature>
<dbReference type="InterPro" id="IPR005845">
    <property type="entry name" value="A-D-PHexomutase_a/b/a-II"/>
</dbReference>
<evidence type="ECO:0000256" key="1">
    <source>
        <dbReference type="ARBA" id="ARBA00001946"/>
    </source>
</evidence>
<dbReference type="GO" id="GO:0006166">
    <property type="term" value="P:purine ribonucleoside salvage"/>
    <property type="evidence" value="ECO:0007669"/>
    <property type="project" value="TreeGrafter"/>
</dbReference>
<evidence type="ECO:0000256" key="3">
    <source>
        <dbReference type="ARBA" id="ARBA00022553"/>
    </source>
</evidence>
<dbReference type="InterPro" id="IPR005846">
    <property type="entry name" value="A-D-PHexomutase_a/b/a-III"/>
</dbReference>
<evidence type="ECO:0000259" key="9">
    <source>
        <dbReference type="Pfam" id="PF02878"/>
    </source>
</evidence>
<dbReference type="CDD" id="cd05799">
    <property type="entry name" value="PGM2"/>
    <property type="match status" value="1"/>
</dbReference>
<comment type="caution">
    <text evidence="12">The sequence shown here is derived from an EMBL/GenBank/DDBJ whole genome shotgun (WGS) entry which is preliminary data.</text>
</comment>
<dbReference type="EMBL" id="BMNA01000004">
    <property type="protein sequence ID" value="GGM02090.1"/>
    <property type="molecule type" value="Genomic_DNA"/>
</dbReference>
<proteinExistence type="inferred from homology"/>
<keyword evidence="5 7" id="KW-0460">Magnesium</keyword>
<dbReference type="InterPro" id="IPR005841">
    <property type="entry name" value="Alpha-D-phosphohexomutase_SF"/>
</dbReference>
<evidence type="ECO:0000313" key="12">
    <source>
        <dbReference type="EMBL" id="GGM02090.1"/>
    </source>
</evidence>
<feature type="domain" description="Alpha-D-phosphohexomutase alpha/beta/alpha" evidence="10">
    <location>
        <begin position="220"/>
        <end position="311"/>
    </location>
</feature>
<keyword evidence="13" id="KW-1185">Reference proteome</keyword>
<evidence type="ECO:0000259" key="10">
    <source>
        <dbReference type="Pfam" id="PF02879"/>
    </source>
</evidence>
<evidence type="ECO:0000259" key="8">
    <source>
        <dbReference type="Pfam" id="PF00408"/>
    </source>
</evidence>
<accession>A0A917WGG2</accession>
<dbReference type="InterPro" id="IPR005844">
    <property type="entry name" value="A-D-PHexomutase_a/b/a-I"/>
</dbReference>
<dbReference type="InterPro" id="IPR016055">
    <property type="entry name" value="A-D-PHexomutase_a/b/a-I/II/III"/>
</dbReference>
<dbReference type="InterPro" id="IPR005843">
    <property type="entry name" value="A-D-PHexomutase_C"/>
</dbReference>
<dbReference type="InterPro" id="IPR036900">
    <property type="entry name" value="A-D-PHexomutase_C_sf"/>
</dbReference>
<sequence length="560" mass="58204">MTGSGALTPDLRTATLAWIADDPHPGDRAELQQLLDRAGDDGDAAAELADRMRAPLAFGTAGLRGALRAGPGGMNLATVRRAAAGVARYLREQGDVDRVVVGFDARHRSSEFARDVAGVLAAAGFPALLASGPVPTPVTAYATRALAAAAGIQVTASHNPPQDNGLKVYLRGGTQLVGPADGDIENAIRSAGPARDIDTGGEPQPWPPDLVESYRRRAAAVATVPAATALRVAATALHGVGAALLVDTLALAGITDVHQVPEQERPDPDFPTVVFPNPEEPGACDLLLDLAARIGADVAVANDPDADRCSIGVPTGSGWRMLSGDETGTLLGDHLLRRLDRTAHPDPLVATTIVSSEQLRAVAGAHGARHDETLTGFKWIVRAGDGAGTGLVFGYEEALGLAVDPDAVRDKDGISAAVLACDLVATLKSEGRTVQDRLDELARRDGLYTTGALSVRVTDLSLIGDALRRLRAAPPDRLAGERVESVEDLLPRTDGLVLRTATQRVVVRPSGTEPKLKCYLQVVDPVPPGTGDLAPLRARAQARLDDLRAAVEAAVGLAPA</sequence>
<dbReference type="Gene3D" id="3.30.310.50">
    <property type="entry name" value="Alpha-D-phosphohexomutase, C-terminal domain"/>
    <property type="match status" value="1"/>
</dbReference>
<reference evidence="12" key="1">
    <citation type="journal article" date="2014" name="Int. J. Syst. Evol. Microbiol.">
        <title>Complete genome sequence of Corynebacterium casei LMG S-19264T (=DSM 44701T), isolated from a smear-ripened cheese.</title>
        <authorList>
            <consortium name="US DOE Joint Genome Institute (JGI-PGF)"/>
            <person name="Walter F."/>
            <person name="Albersmeier A."/>
            <person name="Kalinowski J."/>
            <person name="Ruckert C."/>
        </authorList>
    </citation>
    <scope>NUCLEOTIDE SEQUENCE</scope>
    <source>
        <strain evidence="12">CGMCC 4.7308</strain>
    </source>
</reference>
<evidence type="ECO:0000313" key="13">
    <source>
        <dbReference type="Proteomes" id="UP000655208"/>
    </source>
</evidence>
<dbReference type="PANTHER" id="PTHR45745:SF1">
    <property type="entry name" value="PHOSPHOGLUCOMUTASE 2B-RELATED"/>
    <property type="match status" value="1"/>
</dbReference>
<evidence type="ECO:0000256" key="5">
    <source>
        <dbReference type="ARBA" id="ARBA00022842"/>
    </source>
</evidence>
<organism evidence="12 13">
    <name type="scientific">Nakamurella endophytica</name>
    <dbReference type="NCBI Taxonomy" id="1748367"/>
    <lineage>
        <taxon>Bacteria</taxon>
        <taxon>Bacillati</taxon>
        <taxon>Actinomycetota</taxon>
        <taxon>Actinomycetes</taxon>
        <taxon>Nakamurellales</taxon>
        <taxon>Nakamurellaceae</taxon>
        <taxon>Nakamurella</taxon>
    </lineage>
</organism>